<name>A0ABY7D9Y9_MYAAR</name>
<evidence type="ECO:0000256" key="1">
    <source>
        <dbReference type="SAM" id="MobiDB-lite"/>
    </source>
</evidence>
<accession>A0ABY7D9Y9</accession>
<proteinExistence type="predicted"/>
<reference evidence="2" key="1">
    <citation type="submission" date="2022-11" db="EMBL/GenBank/DDBJ databases">
        <title>Centuries of genome instability and evolution in soft-shell clam transmissible cancer (bioRxiv).</title>
        <authorList>
            <person name="Hart S.F.M."/>
            <person name="Yonemitsu M.A."/>
            <person name="Giersch R.M."/>
            <person name="Beal B.F."/>
            <person name="Arriagada G."/>
            <person name="Davis B.W."/>
            <person name="Ostrander E.A."/>
            <person name="Goff S.P."/>
            <person name="Metzger M.J."/>
        </authorList>
    </citation>
    <scope>NUCLEOTIDE SEQUENCE</scope>
    <source>
        <strain evidence="2">MELC-2E11</strain>
        <tissue evidence="2">Siphon/mantle</tissue>
    </source>
</reference>
<gene>
    <name evidence="2" type="ORF">MAR_006229</name>
</gene>
<feature type="compositionally biased region" description="Basic and acidic residues" evidence="1">
    <location>
        <begin position="56"/>
        <end position="73"/>
    </location>
</feature>
<sequence>MFTIYFVDNKLHSVPSSIAPYIAACRTKIIMGNGKSRDTGLDGSTMTWAYGTKKPKPNDDQGKGKTKTGEKDDTSKIIHVRPILVDLIHEQKPANWMTSRDEGSFI</sequence>
<dbReference type="EMBL" id="CP111012">
    <property type="protein sequence ID" value="WAQ93758.1"/>
    <property type="molecule type" value="Genomic_DNA"/>
</dbReference>
<feature type="region of interest" description="Disordered" evidence="1">
    <location>
        <begin position="46"/>
        <end position="73"/>
    </location>
</feature>
<organism evidence="2 3">
    <name type="scientific">Mya arenaria</name>
    <name type="common">Soft-shell clam</name>
    <dbReference type="NCBI Taxonomy" id="6604"/>
    <lineage>
        <taxon>Eukaryota</taxon>
        <taxon>Metazoa</taxon>
        <taxon>Spiralia</taxon>
        <taxon>Lophotrochozoa</taxon>
        <taxon>Mollusca</taxon>
        <taxon>Bivalvia</taxon>
        <taxon>Autobranchia</taxon>
        <taxon>Heteroconchia</taxon>
        <taxon>Euheterodonta</taxon>
        <taxon>Imparidentia</taxon>
        <taxon>Neoheterodontei</taxon>
        <taxon>Myida</taxon>
        <taxon>Myoidea</taxon>
        <taxon>Myidae</taxon>
        <taxon>Mya</taxon>
    </lineage>
</organism>
<protein>
    <submittedName>
        <fullName evidence="2">Uncharacterized protein</fullName>
    </submittedName>
</protein>
<evidence type="ECO:0000313" key="2">
    <source>
        <dbReference type="EMBL" id="WAQ93758.1"/>
    </source>
</evidence>
<evidence type="ECO:0000313" key="3">
    <source>
        <dbReference type="Proteomes" id="UP001164746"/>
    </source>
</evidence>
<dbReference type="Proteomes" id="UP001164746">
    <property type="component" value="Chromosome 1"/>
</dbReference>
<keyword evidence="3" id="KW-1185">Reference proteome</keyword>